<gene>
    <name evidence="5" type="ORF">ESZ00_05540</name>
</gene>
<feature type="compositionally biased region" description="Low complexity" evidence="2">
    <location>
        <begin position="453"/>
        <end position="474"/>
    </location>
</feature>
<dbReference type="PANTHER" id="PTHR34978">
    <property type="entry name" value="POSSIBLE SENSOR-TRANSDUCER PROTEIN BLAR"/>
    <property type="match status" value="1"/>
</dbReference>
<keyword evidence="3" id="KW-0472">Membrane</keyword>
<feature type="transmembrane region" description="Helical" evidence="3">
    <location>
        <begin position="12"/>
        <end position="31"/>
    </location>
</feature>
<protein>
    <recommendedName>
        <fullName evidence="4">Peptidase M56 domain-containing protein</fullName>
    </recommendedName>
</protein>
<feature type="region of interest" description="Disordered" evidence="2">
    <location>
        <begin position="511"/>
        <end position="589"/>
    </location>
</feature>
<evidence type="ECO:0000313" key="6">
    <source>
        <dbReference type="Proteomes" id="UP000290253"/>
    </source>
</evidence>
<feature type="compositionally biased region" description="Low complexity" evidence="2">
    <location>
        <begin position="114"/>
        <end position="141"/>
    </location>
</feature>
<proteinExistence type="predicted"/>
<feature type="compositionally biased region" description="Polar residues" evidence="2">
    <location>
        <begin position="557"/>
        <end position="567"/>
    </location>
</feature>
<keyword evidence="1" id="KW-0175">Coiled coil</keyword>
<feature type="transmembrane region" description="Helical" evidence="3">
    <location>
        <begin position="197"/>
        <end position="221"/>
    </location>
</feature>
<feature type="region of interest" description="Disordered" evidence="2">
    <location>
        <begin position="114"/>
        <end position="165"/>
    </location>
</feature>
<keyword evidence="6" id="KW-1185">Reference proteome</keyword>
<organism evidence="5 6">
    <name type="scientific">Silvibacterium dinghuense</name>
    <dbReference type="NCBI Taxonomy" id="1560006"/>
    <lineage>
        <taxon>Bacteria</taxon>
        <taxon>Pseudomonadati</taxon>
        <taxon>Acidobacteriota</taxon>
        <taxon>Terriglobia</taxon>
        <taxon>Terriglobales</taxon>
        <taxon>Acidobacteriaceae</taxon>
        <taxon>Silvibacterium</taxon>
    </lineage>
</organism>
<feature type="coiled-coil region" evidence="1">
    <location>
        <begin position="728"/>
        <end position="802"/>
    </location>
</feature>
<dbReference type="OrthoDB" id="117081at2"/>
<dbReference type="EMBL" id="SDMK01000001">
    <property type="protein sequence ID" value="RXS97368.1"/>
    <property type="molecule type" value="Genomic_DNA"/>
</dbReference>
<dbReference type="PANTHER" id="PTHR34978:SF3">
    <property type="entry name" value="SLR0241 PROTEIN"/>
    <property type="match status" value="1"/>
</dbReference>
<feature type="compositionally biased region" description="Low complexity" evidence="2">
    <location>
        <begin position="425"/>
        <end position="444"/>
    </location>
</feature>
<dbReference type="InterPro" id="IPR052173">
    <property type="entry name" value="Beta-lactam_resp_regulator"/>
</dbReference>
<evidence type="ECO:0000259" key="4">
    <source>
        <dbReference type="Pfam" id="PF05569"/>
    </source>
</evidence>
<feature type="compositionally biased region" description="Low complexity" evidence="2">
    <location>
        <begin position="523"/>
        <end position="540"/>
    </location>
</feature>
<dbReference type="Pfam" id="PF05569">
    <property type="entry name" value="Peptidase_M56"/>
    <property type="match status" value="1"/>
</dbReference>
<feature type="domain" description="Peptidase M56" evidence="4">
    <location>
        <begin position="217"/>
        <end position="373"/>
    </location>
</feature>
<reference evidence="5 6" key="1">
    <citation type="journal article" date="2016" name="Int. J. Syst. Evol. Microbiol.">
        <title>Acidipila dinghuensis sp. nov., an acidobacterium isolated from forest soil.</title>
        <authorList>
            <person name="Jiang Y.W."/>
            <person name="Wang J."/>
            <person name="Chen M.H."/>
            <person name="Lv Y.Y."/>
            <person name="Qiu L.H."/>
        </authorList>
    </citation>
    <scope>NUCLEOTIDE SEQUENCE [LARGE SCALE GENOMIC DNA]</scope>
    <source>
        <strain evidence="5 6">DHOF10</strain>
    </source>
</reference>
<feature type="compositionally biased region" description="Polar residues" evidence="2">
    <location>
        <begin position="142"/>
        <end position="162"/>
    </location>
</feature>
<comment type="caution">
    <text evidence="5">The sequence shown here is derived from an EMBL/GenBank/DDBJ whole genome shotgun (WGS) entry which is preliminary data.</text>
</comment>
<keyword evidence="3" id="KW-0812">Transmembrane</keyword>
<feature type="region of interest" description="Disordered" evidence="2">
    <location>
        <begin position="416"/>
        <end position="485"/>
    </location>
</feature>
<feature type="transmembrane region" description="Helical" evidence="3">
    <location>
        <begin position="282"/>
        <end position="304"/>
    </location>
</feature>
<accession>A0A4Q1SID7</accession>
<dbReference type="InterPro" id="IPR008756">
    <property type="entry name" value="Peptidase_M56"/>
</dbReference>
<evidence type="ECO:0000256" key="3">
    <source>
        <dbReference type="SAM" id="Phobius"/>
    </source>
</evidence>
<dbReference type="Proteomes" id="UP000290253">
    <property type="component" value="Unassembled WGS sequence"/>
</dbReference>
<sequence length="821" mass="87318">MMSPWQSPAAQLVVESVVRSLAMAAVVWAAIHLFRLRNLPAQKLAWAMVLALSCAMPGLIRLEAAHPDAVPVVRFALASRVFSGIGAEYQHFAHRITSLRHVVEAASAPQTEAASAVLSQTPSASGATPSSPSENNNSAATITQSAERNPEPQSTSEIQISRPQPFEGSPSVLLSVEPARPVSRWHLGSLVRSLVPAYLFVSAVLLLRVLIGVLLAARLWSQAERASAILDPYARIRISSRIESPVTIGSGILLPASSTSWNRRRMQMVLAHERAHVRQGDFYLQLAAALYAALTWISPLGWFLKRRLAELGEAVSDRAALDATNAGTTSTASSADYAELLLEFASLPRRGFAGVAAGVGMARPSSVQGRIERILNPHAFTAAFTGGRVSAVAAAIVVPCALLIAVSGRRVHAAETQQTTTLPQPASVTAAPDPAPADEPASVATSVTVQPRPEATPAPAAVSATASPQAAPAPAADPKPTPSVSISALSSAITGLSQSLNTSVVALSSEPAPVSGLTRSLDAQSSSATSATSSSATGSSTGTGSGSGQGHSSSQSVTNSESHTYSVDSDIDDDEEEHDHNGHSSVGVLVLNGPNNSFGIVRGDAKVTGKGAEGAAFEKAREQAKGDMMWFERDGKSYVITDPATIDAGIRQWRSSRSDLYDNGAYTLMLPNLDRQLVELKPMKIDVKIPPMPPVDIQKQLADAEAALKKLQAEYPQGKVSALTPEQQDEMRRQISEVIRNLSQLEINDQVILRQMKEIHFVTNDQIQKQLADNRQAMEKAREEARESMRKAREQARIASSQQMQAFFDQALHDGKAQPVQ</sequence>
<keyword evidence="3" id="KW-1133">Transmembrane helix</keyword>
<name>A0A4Q1SID7_9BACT</name>
<evidence type="ECO:0000256" key="2">
    <source>
        <dbReference type="SAM" id="MobiDB-lite"/>
    </source>
</evidence>
<dbReference type="RefSeq" id="WP_129207147.1">
    <property type="nucleotide sequence ID" value="NZ_BMGU01000001.1"/>
</dbReference>
<dbReference type="CDD" id="cd07341">
    <property type="entry name" value="M56_BlaR1_MecR1_like"/>
    <property type="match status" value="1"/>
</dbReference>
<evidence type="ECO:0000256" key="1">
    <source>
        <dbReference type="SAM" id="Coils"/>
    </source>
</evidence>
<dbReference type="AlphaFoldDB" id="A0A4Q1SID7"/>
<evidence type="ECO:0000313" key="5">
    <source>
        <dbReference type="EMBL" id="RXS97368.1"/>
    </source>
</evidence>